<keyword evidence="2" id="KW-1185">Reference proteome</keyword>
<evidence type="ECO:0000313" key="1">
    <source>
        <dbReference type="EMBL" id="RDJ20148.1"/>
    </source>
</evidence>
<gene>
    <name evidence="1" type="ORF">DWE98_26300</name>
</gene>
<name>A0A370KYT5_9HYPH</name>
<dbReference type="Proteomes" id="UP000255207">
    <property type="component" value="Unassembled WGS sequence"/>
</dbReference>
<reference evidence="2" key="1">
    <citation type="submission" date="2018-07" db="EMBL/GenBank/DDBJ databases">
        <authorList>
            <person name="Safronova V.I."/>
            <person name="Chirak E.R."/>
            <person name="Sazanova A.L."/>
        </authorList>
    </citation>
    <scope>NUCLEOTIDE SEQUENCE [LARGE SCALE GENOMIC DNA]</scope>
    <source>
        <strain evidence="2">RCAM04685</strain>
    </source>
</reference>
<evidence type="ECO:0000313" key="2">
    <source>
        <dbReference type="Proteomes" id="UP000255207"/>
    </source>
</evidence>
<accession>A0A370KYT5</accession>
<dbReference type="AlphaFoldDB" id="A0A370KYT5"/>
<proteinExistence type="predicted"/>
<dbReference type="EMBL" id="QQTP01000022">
    <property type="protein sequence ID" value="RDJ20148.1"/>
    <property type="molecule type" value="Genomic_DNA"/>
</dbReference>
<sequence length="66" mass="6853">MQLETMNPTTPGRARVGSGISLSSAASTSELTTQALALKLILGRVTVSQALALDMARLAGLLREGR</sequence>
<protein>
    <submittedName>
        <fullName evidence="1">Uncharacterized protein</fullName>
    </submittedName>
</protein>
<comment type="caution">
    <text evidence="1">The sequence shown here is derived from an EMBL/GenBank/DDBJ whole genome shotgun (WGS) entry which is preliminary data.</text>
</comment>
<organism evidence="1 2">
    <name type="scientific">Bosea caraganae</name>
    <dbReference type="NCBI Taxonomy" id="2763117"/>
    <lineage>
        <taxon>Bacteria</taxon>
        <taxon>Pseudomonadati</taxon>
        <taxon>Pseudomonadota</taxon>
        <taxon>Alphaproteobacteria</taxon>
        <taxon>Hyphomicrobiales</taxon>
        <taxon>Boseaceae</taxon>
        <taxon>Bosea</taxon>
    </lineage>
</organism>